<dbReference type="RefSeq" id="WP_069477941.1">
    <property type="nucleotide sequence ID" value="NZ_CP017111.1"/>
</dbReference>
<dbReference type="KEGG" id="shal:SHALO_1363"/>
<organism evidence="1 2">
    <name type="scientific">Sulfurospirillum halorespirans DSM 13726</name>
    <dbReference type="NCBI Taxonomy" id="1193502"/>
    <lineage>
        <taxon>Bacteria</taxon>
        <taxon>Pseudomonadati</taxon>
        <taxon>Campylobacterota</taxon>
        <taxon>Epsilonproteobacteria</taxon>
        <taxon>Campylobacterales</taxon>
        <taxon>Sulfurospirillaceae</taxon>
        <taxon>Sulfurospirillum</taxon>
    </lineage>
</organism>
<dbReference type="Proteomes" id="UP000094609">
    <property type="component" value="Chromosome"/>
</dbReference>
<evidence type="ECO:0000313" key="1">
    <source>
        <dbReference type="EMBL" id="AOO65139.1"/>
    </source>
</evidence>
<dbReference type="STRING" id="1193502.SHALO_1363"/>
<gene>
    <name evidence="1" type="ORF">SHALO_1363</name>
</gene>
<protein>
    <recommendedName>
        <fullName evidence="3">JHP0747 family protein</fullName>
    </recommendedName>
</protein>
<evidence type="ECO:0008006" key="3">
    <source>
        <dbReference type="Google" id="ProtNLM"/>
    </source>
</evidence>
<dbReference type="EMBL" id="CP017111">
    <property type="protein sequence ID" value="AOO65139.1"/>
    <property type="molecule type" value="Genomic_DNA"/>
</dbReference>
<sequence length="121" mass="13707">MKIALVCQSLLLSRALKSFLGESVVAYKQCDFVISDKKIELDKPVFYISSHEGNLIIPFSKSSLLLELDKFFQHLRLLQGIVEDEGVVASKSTHLLEEKITALTEKFRAELIQTIRGYYGN</sequence>
<evidence type="ECO:0000313" key="2">
    <source>
        <dbReference type="Proteomes" id="UP000094609"/>
    </source>
</evidence>
<reference evidence="2" key="1">
    <citation type="submission" date="2016-08" db="EMBL/GenBank/DDBJ databases">
        <title>Complete genome sequence of the organohalide-respiring Epsilonproteobacterium Sulfurospirillum halorespirans.</title>
        <authorList>
            <person name="Goris T."/>
            <person name="Zimmermann J."/>
            <person name="Schenz B."/>
            <person name="Lemos M."/>
            <person name="Hackermueller J."/>
            <person name="Diekert G."/>
        </authorList>
    </citation>
    <scope>NUCLEOTIDE SEQUENCE [LARGE SCALE GENOMIC DNA]</scope>
    <source>
        <strain>DSM 13726</strain>
        <strain evidence="2">PCE-M2</strain>
    </source>
</reference>
<proteinExistence type="predicted"/>
<accession>A0A1D7TJF4</accession>
<keyword evidence="2" id="KW-1185">Reference proteome</keyword>
<dbReference type="AlphaFoldDB" id="A0A1D7TJF4"/>
<dbReference type="PATRIC" id="fig|1193502.14.peg.1383"/>
<name>A0A1D7TJF4_9BACT</name>